<gene>
    <name evidence="1" type="ORF">FH972_025340</name>
</gene>
<accession>A0A5N6L0Z4</accession>
<organism evidence="1 2">
    <name type="scientific">Carpinus fangiana</name>
    <dbReference type="NCBI Taxonomy" id="176857"/>
    <lineage>
        <taxon>Eukaryota</taxon>
        <taxon>Viridiplantae</taxon>
        <taxon>Streptophyta</taxon>
        <taxon>Embryophyta</taxon>
        <taxon>Tracheophyta</taxon>
        <taxon>Spermatophyta</taxon>
        <taxon>Magnoliopsida</taxon>
        <taxon>eudicotyledons</taxon>
        <taxon>Gunneridae</taxon>
        <taxon>Pentapetalae</taxon>
        <taxon>rosids</taxon>
        <taxon>fabids</taxon>
        <taxon>Fagales</taxon>
        <taxon>Betulaceae</taxon>
        <taxon>Carpinus</taxon>
    </lineage>
</organism>
<name>A0A5N6L0Z4_9ROSI</name>
<evidence type="ECO:0000313" key="1">
    <source>
        <dbReference type="EMBL" id="KAB8477474.1"/>
    </source>
</evidence>
<dbReference type="InterPro" id="IPR008686">
    <property type="entry name" value="RNA_pol_mitovir"/>
</dbReference>
<dbReference type="PANTHER" id="PTHR34456">
    <property type="entry name" value="MITOVIRUS RNA-DEPENDENT RNA POLYMERASE"/>
    <property type="match status" value="1"/>
</dbReference>
<dbReference type="EMBL" id="VIBQ01000045">
    <property type="protein sequence ID" value="KAB8477474.1"/>
    <property type="molecule type" value="Genomic_DNA"/>
</dbReference>
<sequence length="379" mass="43203">MPTSCALFTLEGKNGPQAGILWPEIIRYAWDPNKKLFSAFDLDFFESKIGPVLPLLDLPMASGRLGQVLEGGAPLDRLVGSSTSYSFDLKSATDRWPLYFLFEVFQAFFDRSFASAVVNSALAFNIFEVPFVRGKPSYLTYPCRRFSTLARVGGAGYRVLARLDHYRNRHDSRVYAMYTKPLAGPTLEWWLGRGAPLNPYLRAYIIHFLREEMRPKELRLIPDDLFATEKVKDFLEWSILRSWMKEWLAYSHRYYGTAMQPDVQISSFFDTAVLMRSWRIERKDANLTRFGLLWRVYDLVAVKGVSFRIPILEGHLVLSNGPWLLGGISGQSFMVQSRGTTQPRAGKGVVAPGVTLWPPLPDPVTKVIRYIRLPSLLET</sequence>
<dbReference type="AlphaFoldDB" id="A0A5N6L0Z4"/>
<proteinExistence type="predicted"/>
<protein>
    <submittedName>
        <fullName evidence="1">Uncharacterized protein</fullName>
    </submittedName>
</protein>
<dbReference type="OrthoDB" id="1680404at2759"/>
<evidence type="ECO:0000313" key="2">
    <source>
        <dbReference type="Proteomes" id="UP000327013"/>
    </source>
</evidence>
<comment type="caution">
    <text evidence="1">The sequence shown here is derived from an EMBL/GenBank/DDBJ whole genome shotgun (WGS) entry which is preliminary data.</text>
</comment>
<dbReference type="Proteomes" id="UP000327013">
    <property type="component" value="Unassembled WGS sequence"/>
</dbReference>
<keyword evidence="2" id="KW-1185">Reference proteome</keyword>
<dbReference type="PANTHER" id="PTHR34456:SF13">
    <property type="entry name" value="REVERSE TRANSCRIPTASE DOMAIN-CONTAINING PROTEIN"/>
    <property type="match status" value="1"/>
</dbReference>
<reference evidence="1 2" key="1">
    <citation type="submission" date="2019-06" db="EMBL/GenBank/DDBJ databases">
        <title>A chromosomal-level reference genome of Carpinus fangiana (Coryloideae, Betulaceae).</title>
        <authorList>
            <person name="Yang X."/>
            <person name="Wang Z."/>
            <person name="Zhang L."/>
            <person name="Hao G."/>
            <person name="Liu J."/>
            <person name="Yang Y."/>
        </authorList>
    </citation>
    <scope>NUCLEOTIDE SEQUENCE [LARGE SCALE GENOMIC DNA]</scope>
    <source>
        <strain evidence="1">Cfa_2016G</strain>
        <tissue evidence="1">Leaf</tissue>
    </source>
</reference>